<dbReference type="InterPro" id="IPR050807">
    <property type="entry name" value="TransReg_Diox_bact_type"/>
</dbReference>
<evidence type="ECO:0000313" key="4">
    <source>
        <dbReference type="EMBL" id="MEX3754195.1"/>
    </source>
</evidence>
<sequence length="108" mass="11777">MEATTTPRQKAARLRLARNLKLWRGKLGMSQEVLAGRVGLHPNHIGQIERGLANVTLDNLVSLANALGVQESHLLEEPTEQPVRIRAGRKKKTDAAGEPLGNANKSKI</sequence>
<reference evidence="4 5" key="1">
    <citation type="submission" date="2024-07" db="EMBL/GenBank/DDBJ databases">
        <title>A survey of Mimosa microsymbionts across Brazilian biomes reveals a high diversity of Paraburkholderia nodulating endemic species, but also that Cupriavidus is common as a symbiont of widespread species.</title>
        <authorList>
            <person name="Rouws L."/>
            <person name="Barauna A."/>
            <person name="Beukes C."/>
            <person name="Rouws J.R.C."/>
            <person name="De Faria S.M."/>
            <person name="Gross E."/>
            <person name="Bueno Dos Reis Junior F."/>
            <person name="Simon M.F."/>
            <person name="Maluk M."/>
            <person name="Odee D.W."/>
            <person name="Kenicer G."/>
            <person name="Young J.P.W."/>
            <person name="Reis V.M."/>
            <person name="Zilli J."/>
            <person name="James E.K."/>
        </authorList>
    </citation>
    <scope>NUCLEOTIDE SEQUENCE [LARGE SCALE GENOMIC DNA]</scope>
    <source>
        <strain evidence="4 5">BR14375</strain>
    </source>
</reference>
<evidence type="ECO:0000313" key="5">
    <source>
        <dbReference type="Proteomes" id="UP001558535"/>
    </source>
</evidence>
<dbReference type="PANTHER" id="PTHR46797">
    <property type="entry name" value="HTH-TYPE TRANSCRIPTIONAL REGULATOR"/>
    <property type="match status" value="1"/>
</dbReference>
<feature type="domain" description="HTH cro/C1-type" evidence="3">
    <location>
        <begin position="20"/>
        <end position="74"/>
    </location>
</feature>
<dbReference type="RefSeq" id="WP_310112322.1">
    <property type="nucleotide sequence ID" value="NZ_CP168530.1"/>
</dbReference>
<evidence type="ECO:0000256" key="1">
    <source>
        <dbReference type="ARBA" id="ARBA00023125"/>
    </source>
</evidence>
<dbReference type="Proteomes" id="UP001558535">
    <property type="component" value="Unassembled WGS sequence"/>
</dbReference>
<dbReference type="Pfam" id="PF01381">
    <property type="entry name" value="HTH_3"/>
    <property type="match status" value="1"/>
</dbReference>
<dbReference type="SMART" id="SM00530">
    <property type="entry name" value="HTH_XRE"/>
    <property type="match status" value="1"/>
</dbReference>
<dbReference type="Gene3D" id="1.10.260.40">
    <property type="entry name" value="lambda repressor-like DNA-binding domains"/>
    <property type="match status" value="1"/>
</dbReference>
<name>A0ABV3WLS1_9BURK</name>
<proteinExistence type="predicted"/>
<gene>
    <name evidence="4" type="ORF">AB3X84_29960</name>
</gene>
<keyword evidence="5" id="KW-1185">Reference proteome</keyword>
<dbReference type="PANTHER" id="PTHR46797:SF1">
    <property type="entry name" value="METHYLPHOSPHONATE SYNTHASE"/>
    <property type="match status" value="1"/>
</dbReference>
<dbReference type="SUPFAM" id="SSF47413">
    <property type="entry name" value="lambda repressor-like DNA-binding domains"/>
    <property type="match status" value="1"/>
</dbReference>
<dbReference type="PROSITE" id="PS50943">
    <property type="entry name" value="HTH_CROC1"/>
    <property type="match status" value="1"/>
</dbReference>
<evidence type="ECO:0000256" key="2">
    <source>
        <dbReference type="SAM" id="MobiDB-lite"/>
    </source>
</evidence>
<accession>A0ABV3WLS1</accession>
<dbReference type="InterPro" id="IPR001387">
    <property type="entry name" value="Cro/C1-type_HTH"/>
</dbReference>
<organism evidence="4 5">
    <name type="scientific">Paraburkholderia phenoliruptrix</name>
    <dbReference type="NCBI Taxonomy" id="252970"/>
    <lineage>
        <taxon>Bacteria</taxon>
        <taxon>Pseudomonadati</taxon>
        <taxon>Pseudomonadota</taxon>
        <taxon>Betaproteobacteria</taxon>
        <taxon>Burkholderiales</taxon>
        <taxon>Burkholderiaceae</taxon>
        <taxon>Paraburkholderia</taxon>
    </lineage>
</organism>
<keyword evidence="1" id="KW-0238">DNA-binding</keyword>
<comment type="caution">
    <text evidence="4">The sequence shown here is derived from an EMBL/GenBank/DDBJ whole genome shotgun (WGS) entry which is preliminary data.</text>
</comment>
<feature type="region of interest" description="Disordered" evidence="2">
    <location>
        <begin position="74"/>
        <end position="108"/>
    </location>
</feature>
<dbReference type="InterPro" id="IPR010982">
    <property type="entry name" value="Lambda_DNA-bd_dom_sf"/>
</dbReference>
<dbReference type="CDD" id="cd00093">
    <property type="entry name" value="HTH_XRE"/>
    <property type="match status" value="1"/>
</dbReference>
<dbReference type="EMBL" id="JBFPKE010000028">
    <property type="protein sequence ID" value="MEX3754195.1"/>
    <property type="molecule type" value="Genomic_DNA"/>
</dbReference>
<evidence type="ECO:0000259" key="3">
    <source>
        <dbReference type="PROSITE" id="PS50943"/>
    </source>
</evidence>
<protein>
    <submittedName>
        <fullName evidence="4">Helix-turn-helix domain-containing protein</fullName>
    </submittedName>
</protein>